<comment type="caution">
    <text evidence="1">The sequence shown here is derived from an EMBL/GenBank/DDBJ whole genome shotgun (WGS) entry which is preliminary data.</text>
</comment>
<evidence type="ECO:0000313" key="2">
    <source>
        <dbReference type="Proteomes" id="UP000192276"/>
    </source>
</evidence>
<proteinExistence type="predicted"/>
<accession>A0A1V9G001</accession>
<dbReference type="Proteomes" id="UP000192276">
    <property type="component" value="Unassembled WGS sequence"/>
</dbReference>
<evidence type="ECO:0000313" key="1">
    <source>
        <dbReference type="EMBL" id="OQP63945.1"/>
    </source>
</evidence>
<name>A0A1V9G001_9BACT</name>
<dbReference type="AlphaFoldDB" id="A0A1V9G001"/>
<gene>
    <name evidence="1" type="ORF">A4R26_33790</name>
</gene>
<sequence>MNKTMTYNELLSQIKGVYIERLESIVPNDAYLANPDIPKSVYLDSVYTDIMALGYNFNNAKKAVDDIYETQSLLHGHSTQLLKSIKQRVEETANLYPKEIRAFSEFHKMTQSGEDFDKAIDVIRHLLEIN</sequence>
<organism evidence="1 2">
    <name type="scientific">Niastella populi</name>
    <dbReference type="NCBI Taxonomy" id="550983"/>
    <lineage>
        <taxon>Bacteria</taxon>
        <taxon>Pseudomonadati</taxon>
        <taxon>Bacteroidota</taxon>
        <taxon>Chitinophagia</taxon>
        <taxon>Chitinophagales</taxon>
        <taxon>Chitinophagaceae</taxon>
        <taxon>Niastella</taxon>
    </lineage>
</organism>
<dbReference type="EMBL" id="LWBP01000097">
    <property type="protein sequence ID" value="OQP63945.1"/>
    <property type="molecule type" value="Genomic_DNA"/>
</dbReference>
<reference evidence="2" key="1">
    <citation type="submission" date="2016-04" db="EMBL/GenBank/DDBJ databases">
        <authorList>
            <person name="Chen L."/>
            <person name="Zhuang W."/>
            <person name="Wang G."/>
        </authorList>
    </citation>
    <scope>NUCLEOTIDE SEQUENCE [LARGE SCALE GENOMIC DNA]</scope>
    <source>
        <strain evidence="2">208</strain>
    </source>
</reference>
<keyword evidence="2" id="KW-1185">Reference proteome</keyword>
<protein>
    <submittedName>
        <fullName evidence="1">Uncharacterized protein</fullName>
    </submittedName>
</protein>